<proteinExistence type="predicted"/>
<comment type="caution">
    <text evidence="1">The sequence shown here is derived from an EMBL/GenBank/DDBJ whole genome shotgun (WGS) entry which is preliminary data.</text>
</comment>
<dbReference type="Proteomes" id="UP001152607">
    <property type="component" value="Unassembled WGS sequence"/>
</dbReference>
<keyword evidence="2" id="KW-1185">Reference proteome</keyword>
<evidence type="ECO:0000313" key="2">
    <source>
        <dbReference type="Proteomes" id="UP001152607"/>
    </source>
</evidence>
<accession>A0A9W4UDI9</accession>
<dbReference type="EMBL" id="CAOQHR010000004">
    <property type="protein sequence ID" value="CAI6334216.1"/>
    <property type="molecule type" value="Genomic_DNA"/>
</dbReference>
<sequence>MQGNFIDNSITYRLDLNESRSLGCQPVLYANGGSVFIYQVGKGKWETSDDHTKPASMPLTCIYHLLDSSPECCRHDLLIVIVSNHHAFLLQLNLSIVETSVLSAALDLNQGLPIHIPPRRKDTFSSFVAPTPPFPIMFSF</sequence>
<protein>
    <submittedName>
        <fullName evidence="1">Uncharacterized protein</fullName>
    </submittedName>
</protein>
<organism evidence="1 2">
    <name type="scientific">Periconia digitata</name>
    <dbReference type="NCBI Taxonomy" id="1303443"/>
    <lineage>
        <taxon>Eukaryota</taxon>
        <taxon>Fungi</taxon>
        <taxon>Dikarya</taxon>
        <taxon>Ascomycota</taxon>
        <taxon>Pezizomycotina</taxon>
        <taxon>Dothideomycetes</taxon>
        <taxon>Pleosporomycetidae</taxon>
        <taxon>Pleosporales</taxon>
        <taxon>Massarineae</taxon>
        <taxon>Periconiaceae</taxon>
        <taxon>Periconia</taxon>
    </lineage>
</organism>
<reference evidence="1" key="1">
    <citation type="submission" date="2023-01" db="EMBL/GenBank/DDBJ databases">
        <authorList>
            <person name="Van Ghelder C."/>
            <person name="Rancurel C."/>
        </authorList>
    </citation>
    <scope>NUCLEOTIDE SEQUENCE</scope>
    <source>
        <strain evidence="1">CNCM I-4278</strain>
    </source>
</reference>
<dbReference type="AlphaFoldDB" id="A0A9W4UDI9"/>
<gene>
    <name evidence="1" type="ORF">PDIGIT_LOCUS7270</name>
</gene>
<evidence type="ECO:0000313" key="1">
    <source>
        <dbReference type="EMBL" id="CAI6334216.1"/>
    </source>
</evidence>
<name>A0A9W4UDI9_9PLEO</name>